<sequence>MSDKETVELLIADDPDAVREFFFVRCRPALTYIGQYFCSGKQSAEEMIGEFYEFLSADRWHKLRIFRFSCSLNSYITVIASRYFQRKRNRDSIFIDDNIGPLVLDGIISTEMEDRSLMQVVGLVIGRMPVLDRMLLNRILLDGEKPRDIIPEVLPYISDSGAGTKTREQVAGYVYTRYNRAKVRLQKALVELGYCG</sequence>
<name>A0A940IGT3_9BACT</name>
<proteinExistence type="predicted"/>
<accession>A0A940IGT3</accession>
<evidence type="ECO:0000313" key="2">
    <source>
        <dbReference type="Proteomes" id="UP000771749"/>
    </source>
</evidence>
<evidence type="ECO:0000313" key="1">
    <source>
        <dbReference type="EMBL" id="MBO8454254.1"/>
    </source>
</evidence>
<dbReference type="EMBL" id="JADIMJ010000088">
    <property type="protein sequence ID" value="MBO8454254.1"/>
    <property type="molecule type" value="Genomic_DNA"/>
</dbReference>
<organism evidence="1 2">
    <name type="scientific">Candidatus Cryptobacteroides gallistercoris</name>
    <dbReference type="NCBI Taxonomy" id="2840765"/>
    <lineage>
        <taxon>Bacteria</taxon>
        <taxon>Pseudomonadati</taxon>
        <taxon>Bacteroidota</taxon>
        <taxon>Bacteroidia</taxon>
        <taxon>Bacteroidales</taxon>
        <taxon>Candidatus Cryptobacteroides</taxon>
    </lineage>
</organism>
<comment type="caution">
    <text evidence="1">The sequence shown here is derived from an EMBL/GenBank/DDBJ whole genome shotgun (WGS) entry which is preliminary data.</text>
</comment>
<reference evidence="1" key="2">
    <citation type="journal article" date="2021" name="PeerJ">
        <title>Extensive microbial diversity within the chicken gut microbiome revealed by metagenomics and culture.</title>
        <authorList>
            <person name="Gilroy R."/>
            <person name="Ravi A."/>
            <person name="Getino M."/>
            <person name="Pursley I."/>
            <person name="Horton D.L."/>
            <person name="Alikhan N.F."/>
            <person name="Baker D."/>
            <person name="Gharbi K."/>
            <person name="Hall N."/>
            <person name="Watson M."/>
            <person name="Adriaenssens E.M."/>
            <person name="Foster-Nyarko E."/>
            <person name="Jarju S."/>
            <person name="Secka A."/>
            <person name="Antonio M."/>
            <person name="Oren A."/>
            <person name="Chaudhuri R.R."/>
            <person name="La Ragione R."/>
            <person name="Hildebrand F."/>
            <person name="Pallen M.J."/>
        </authorList>
    </citation>
    <scope>NUCLEOTIDE SEQUENCE</scope>
    <source>
        <strain evidence="1">F1-3629</strain>
    </source>
</reference>
<reference evidence="1" key="1">
    <citation type="submission" date="2020-10" db="EMBL/GenBank/DDBJ databases">
        <authorList>
            <person name="Gilroy R."/>
        </authorList>
    </citation>
    <scope>NUCLEOTIDE SEQUENCE</scope>
    <source>
        <strain evidence="1">F1-3629</strain>
    </source>
</reference>
<dbReference type="Proteomes" id="UP000771749">
    <property type="component" value="Unassembled WGS sequence"/>
</dbReference>
<gene>
    <name evidence="1" type="ORF">IAC07_05980</name>
</gene>
<protein>
    <submittedName>
        <fullName evidence="1">Sigma-70 family RNA polymerase sigma factor</fullName>
    </submittedName>
</protein>
<dbReference type="AlphaFoldDB" id="A0A940IGT3"/>